<protein>
    <submittedName>
        <fullName evidence="3">Uncharacterized protein</fullName>
    </submittedName>
</protein>
<keyword evidence="3" id="KW-0496">Mitochondrion</keyword>
<keyword evidence="2" id="KW-0812">Transmembrane</keyword>
<proteinExistence type="predicted"/>
<dbReference type="GeneID" id="35992283"/>
<feature type="region of interest" description="Disordered" evidence="1">
    <location>
        <begin position="256"/>
        <end position="318"/>
    </location>
</feature>
<keyword evidence="2" id="KW-0472">Membrane</keyword>
<feature type="transmembrane region" description="Helical" evidence="2">
    <location>
        <begin position="34"/>
        <end position="57"/>
    </location>
</feature>
<evidence type="ECO:0000313" key="3">
    <source>
        <dbReference type="EMBL" id="AUW35299.1"/>
    </source>
</evidence>
<dbReference type="AlphaFoldDB" id="A0A2K9YPH7"/>
<evidence type="ECO:0000256" key="2">
    <source>
        <dbReference type="SAM" id="Phobius"/>
    </source>
</evidence>
<organism evidence="3">
    <name type="scientific">Pleurotus platypus</name>
    <dbReference type="NCBI Taxonomy" id="2015914"/>
    <lineage>
        <taxon>Eukaryota</taxon>
        <taxon>Fungi</taxon>
        <taxon>Dikarya</taxon>
        <taxon>Basidiomycota</taxon>
        <taxon>Agaricomycotina</taxon>
        <taxon>Agaricomycetes</taxon>
        <taxon>Agaricomycetidae</taxon>
        <taxon>Agaricales</taxon>
        <taxon>Pleurotineae</taxon>
        <taxon>Pleurotaceae</taxon>
        <taxon>Pleurotus</taxon>
    </lineage>
</organism>
<feature type="transmembrane region" description="Helical" evidence="2">
    <location>
        <begin position="78"/>
        <end position="96"/>
    </location>
</feature>
<geneLocation type="mitochondrion" evidence="3"/>
<evidence type="ECO:0000256" key="1">
    <source>
        <dbReference type="SAM" id="MobiDB-lite"/>
    </source>
</evidence>
<keyword evidence="2" id="KW-1133">Transmembrane helix</keyword>
<dbReference type="RefSeq" id="YP_009463056.1">
    <property type="nucleotide sequence ID" value="NC_036999.1"/>
</dbReference>
<feature type="compositionally biased region" description="Low complexity" evidence="1">
    <location>
        <begin position="261"/>
        <end position="288"/>
    </location>
</feature>
<accession>A0A2K9YPH7</accession>
<gene>
    <name evidence="3" type="primary">orf318</name>
</gene>
<feature type="transmembrane region" description="Helical" evidence="2">
    <location>
        <begin position="102"/>
        <end position="119"/>
    </location>
</feature>
<name>A0A2K9YPH7_9AGAR</name>
<feature type="transmembrane region" description="Helical" evidence="2">
    <location>
        <begin position="126"/>
        <end position="143"/>
    </location>
</feature>
<feature type="transmembrane region" description="Helical" evidence="2">
    <location>
        <begin position="193"/>
        <end position="214"/>
    </location>
</feature>
<dbReference type="EMBL" id="MG017445">
    <property type="protein sequence ID" value="AUW35299.1"/>
    <property type="molecule type" value="Genomic_DNA"/>
</dbReference>
<reference evidence="3" key="1">
    <citation type="journal article" date="2018" name="Appl. Microbiol. Biotechnol.">
        <title>Comparative mitogenomics reveals large-scale gene rearrangements in the mitochondrial genome of two Pleurotus species.</title>
        <authorList>
            <person name="Li Q."/>
            <person name="Chen C."/>
            <person name="Xiong C."/>
            <person name="Jin X."/>
            <person name="Chen Z."/>
            <person name="Huang W."/>
        </authorList>
    </citation>
    <scope>NUCLEOTIDE SEQUENCE</scope>
</reference>
<sequence>MIINPLRFLTRILAKTLIRRLGLPETLFLLTRTLAITSFSLIRTTGFIPVIRVLWGLRSVFTGRLSLAQFRNMGRHNLNPFVLNTIVAAIEPLYLVSRKLNLFNFIYSWLFLPVVASSCLKPLFFYLLRFSLGTILTAVGIIWNESLSSMFYIKNFADYIVSLLEDYSTFRIPRLDEINSDNIKEDLNRESHYLFAIGLIILTLVGVVGLICVADAYSPELIKNTPILNNIPDFVYNCYHSTISWLQSFYPGSGNIPPQTPDSSPSPIIPESISRSSSGGSTEGSITPKARIFNRILTPPTSRPTTPNPNEPLINLFD</sequence>